<organism evidence="2 3">
    <name type="scientific">Jiella pelagia</name>
    <dbReference type="NCBI Taxonomy" id="2986949"/>
    <lineage>
        <taxon>Bacteria</taxon>
        <taxon>Pseudomonadati</taxon>
        <taxon>Pseudomonadota</taxon>
        <taxon>Alphaproteobacteria</taxon>
        <taxon>Hyphomicrobiales</taxon>
        <taxon>Aurantimonadaceae</taxon>
        <taxon>Jiella</taxon>
    </lineage>
</organism>
<protein>
    <submittedName>
        <fullName evidence="2">Uncharacterized protein</fullName>
    </submittedName>
</protein>
<keyword evidence="3" id="KW-1185">Reference proteome</keyword>
<dbReference type="EMBL" id="CP114029">
    <property type="protein sequence ID" value="WAP70887.1"/>
    <property type="molecule type" value="Genomic_DNA"/>
</dbReference>
<name>A0ABY7C4Y3_9HYPH</name>
<proteinExistence type="predicted"/>
<feature type="signal peptide" evidence="1">
    <location>
        <begin position="1"/>
        <end position="23"/>
    </location>
</feature>
<accession>A0ABY7C4Y3</accession>
<dbReference type="RefSeq" id="WP_268883423.1">
    <property type="nucleotide sequence ID" value="NZ_CP114029.1"/>
</dbReference>
<sequence length="199" mass="21516">MRQLIAFAIVLSATVANLSPASAQSARKSAPPIAFIDPLAATCFARSYSAEHMRSHPRQKVTDIAFIYRPMLVIDGVETAQWTADNFTTSVNMAIAVKVRGGSPAPMLGFGYCQPTSRDKLDCGIDEDGGQFSLRRTKNGYLLENPDRLLVMPASSNHDDTTPSVTIARGDDHAEFLVKPAKGGICDAKYPSVDPADWN</sequence>
<keyword evidence="1" id="KW-0732">Signal</keyword>
<evidence type="ECO:0000313" key="2">
    <source>
        <dbReference type="EMBL" id="WAP70887.1"/>
    </source>
</evidence>
<reference evidence="2" key="1">
    <citation type="submission" date="2022-12" db="EMBL/GenBank/DDBJ databases">
        <title>Jiella pelagia sp. nov., isolated from phosphonate enriched culture of Northwest Pacific surface seawater.</title>
        <authorList>
            <person name="Shin D.Y."/>
            <person name="Hwang C.Y."/>
        </authorList>
    </citation>
    <scope>NUCLEOTIDE SEQUENCE</scope>
    <source>
        <strain evidence="2">HL-NP1</strain>
    </source>
</reference>
<dbReference type="Proteomes" id="UP001164020">
    <property type="component" value="Chromosome"/>
</dbReference>
<evidence type="ECO:0000313" key="3">
    <source>
        <dbReference type="Proteomes" id="UP001164020"/>
    </source>
</evidence>
<evidence type="ECO:0000256" key="1">
    <source>
        <dbReference type="SAM" id="SignalP"/>
    </source>
</evidence>
<feature type="chain" id="PRO_5045543866" evidence="1">
    <location>
        <begin position="24"/>
        <end position="199"/>
    </location>
</feature>
<gene>
    <name evidence="2" type="ORF">OH818_13410</name>
</gene>